<organism evidence="3 4">
    <name type="scientific">Amycolatopsis vastitatis</name>
    <dbReference type="NCBI Taxonomy" id="1905142"/>
    <lineage>
        <taxon>Bacteria</taxon>
        <taxon>Bacillati</taxon>
        <taxon>Actinomycetota</taxon>
        <taxon>Actinomycetes</taxon>
        <taxon>Pseudonocardiales</taxon>
        <taxon>Pseudonocardiaceae</taxon>
        <taxon>Amycolatopsis</taxon>
    </lineage>
</organism>
<dbReference type="GO" id="GO:0006707">
    <property type="term" value="P:cholesterol catabolic process"/>
    <property type="evidence" value="ECO:0007669"/>
    <property type="project" value="TreeGrafter"/>
</dbReference>
<dbReference type="SUPFAM" id="SSF48264">
    <property type="entry name" value="Cytochrome P450"/>
    <property type="match status" value="1"/>
</dbReference>
<dbReference type="AlphaFoldDB" id="A0A229TBF1"/>
<keyword evidence="2" id="KW-0408">Iron</keyword>
<keyword evidence="2" id="KW-0479">Metal-binding</keyword>
<keyword evidence="4" id="KW-1185">Reference proteome</keyword>
<dbReference type="InterPro" id="IPR001128">
    <property type="entry name" value="Cyt_P450"/>
</dbReference>
<dbReference type="GO" id="GO:0020037">
    <property type="term" value="F:heme binding"/>
    <property type="evidence" value="ECO:0007669"/>
    <property type="project" value="InterPro"/>
</dbReference>
<dbReference type="OrthoDB" id="54272at2"/>
<keyword evidence="2" id="KW-0560">Oxidoreductase</keyword>
<accession>A0A229TBF1</accession>
<dbReference type="PANTHER" id="PTHR46696:SF4">
    <property type="entry name" value="BIOTIN BIOSYNTHESIS CYTOCHROME P450"/>
    <property type="match status" value="1"/>
</dbReference>
<protein>
    <recommendedName>
        <fullName evidence="5">Cytochrome P450</fullName>
    </recommendedName>
</protein>
<evidence type="ECO:0000313" key="4">
    <source>
        <dbReference type="Proteomes" id="UP000215199"/>
    </source>
</evidence>
<dbReference type="EMBL" id="NMUL01000010">
    <property type="protein sequence ID" value="OXM68488.1"/>
    <property type="molecule type" value="Genomic_DNA"/>
</dbReference>
<gene>
    <name evidence="3" type="ORF">CF165_13350</name>
</gene>
<proteinExistence type="inferred from homology"/>
<dbReference type="InterPro" id="IPR036396">
    <property type="entry name" value="Cyt_P450_sf"/>
</dbReference>
<dbReference type="PANTHER" id="PTHR46696">
    <property type="entry name" value="P450, PUTATIVE (EUROFUNG)-RELATED"/>
    <property type="match status" value="1"/>
</dbReference>
<evidence type="ECO:0000256" key="1">
    <source>
        <dbReference type="ARBA" id="ARBA00010617"/>
    </source>
</evidence>
<dbReference type="InterPro" id="IPR002397">
    <property type="entry name" value="Cyt_P450_B"/>
</dbReference>
<dbReference type="PRINTS" id="PR00385">
    <property type="entry name" value="P450"/>
</dbReference>
<dbReference type="RefSeq" id="WP_093947810.1">
    <property type="nucleotide sequence ID" value="NZ_NMUL01000010.1"/>
</dbReference>
<dbReference type="GO" id="GO:0008395">
    <property type="term" value="F:steroid hydroxylase activity"/>
    <property type="evidence" value="ECO:0007669"/>
    <property type="project" value="TreeGrafter"/>
</dbReference>
<dbReference type="PRINTS" id="PR00359">
    <property type="entry name" value="BP450"/>
</dbReference>
<evidence type="ECO:0008006" key="5">
    <source>
        <dbReference type="Google" id="ProtNLM"/>
    </source>
</evidence>
<dbReference type="Proteomes" id="UP000215199">
    <property type="component" value="Unassembled WGS sequence"/>
</dbReference>
<dbReference type="Gene3D" id="1.10.630.10">
    <property type="entry name" value="Cytochrome P450"/>
    <property type="match status" value="1"/>
</dbReference>
<keyword evidence="2" id="KW-0349">Heme</keyword>
<dbReference type="GO" id="GO:0005506">
    <property type="term" value="F:iron ion binding"/>
    <property type="evidence" value="ECO:0007669"/>
    <property type="project" value="InterPro"/>
</dbReference>
<evidence type="ECO:0000313" key="3">
    <source>
        <dbReference type="EMBL" id="OXM68488.1"/>
    </source>
</evidence>
<comment type="similarity">
    <text evidence="1 2">Belongs to the cytochrome P450 family.</text>
</comment>
<dbReference type="PROSITE" id="PS00086">
    <property type="entry name" value="CYTOCHROME_P450"/>
    <property type="match status" value="1"/>
</dbReference>
<evidence type="ECO:0000256" key="2">
    <source>
        <dbReference type="RuleBase" id="RU000461"/>
    </source>
</evidence>
<dbReference type="GO" id="GO:0036199">
    <property type="term" value="F:cholest-4-en-3-one 26-monooxygenase activity"/>
    <property type="evidence" value="ECO:0007669"/>
    <property type="project" value="TreeGrafter"/>
</dbReference>
<dbReference type="InterPro" id="IPR017972">
    <property type="entry name" value="Cyt_P450_CS"/>
</dbReference>
<sequence length="385" mass="42815">MSDVRQAEREPQDQLAQRFYDRIREMPPVFRTKSGIWAVAGHPEATRLLSSRCIVSDDRESLRRRDSAWDELARRFFIFADGAEHARLRRLVSFAFTNRRLQTLTSTVERLVREGLTGVSGRNAEMMSALAFPVASRMIADLLGLPSEVADRLARWGHELSGGLGGRGGATQFDRAAIEIQRFLHDQIPHAEAGGLLHALSERHAGDRLTADEVVTTAALLLVAGFETSANFFGNLLLGLLWRRERYEELIHIPDLADSAVEEMLRLFTPAHIVFRKVVEPFAVGDAELVPGDRVAVLLGACNRDRRVFDDPDSYDARRHPNPHLTFSHGPHYCLGAGLARLEASVMLRTLVDVAPGLQLAAEEAARWESRLLGRGLARLGVVLP</sequence>
<keyword evidence="2" id="KW-0503">Monooxygenase</keyword>
<comment type="caution">
    <text evidence="3">The sequence shown here is derived from an EMBL/GenBank/DDBJ whole genome shotgun (WGS) entry which is preliminary data.</text>
</comment>
<reference evidence="4" key="1">
    <citation type="submission" date="2017-07" db="EMBL/GenBank/DDBJ databases">
        <title>Comparative genome mining reveals phylogenetic distribution patterns of secondary metabolites in Amycolatopsis.</title>
        <authorList>
            <person name="Adamek M."/>
            <person name="Alanjary M."/>
            <person name="Sales-Ortells H."/>
            <person name="Goodfellow M."/>
            <person name="Bull A.T."/>
            <person name="Kalinowski J."/>
            <person name="Ziemert N."/>
        </authorList>
    </citation>
    <scope>NUCLEOTIDE SEQUENCE [LARGE SCALE GENOMIC DNA]</scope>
    <source>
        <strain evidence="4">H5</strain>
    </source>
</reference>
<dbReference type="Pfam" id="PF00067">
    <property type="entry name" value="p450"/>
    <property type="match status" value="1"/>
</dbReference>
<name>A0A229TBF1_9PSEU</name>